<reference evidence="8 9" key="1">
    <citation type="journal article" date="2024" name="Nat. Commun.">
        <title>Phylogenomics reveals the evolutionary origins of lichenization in chlorophyte algae.</title>
        <authorList>
            <person name="Puginier C."/>
            <person name="Libourel C."/>
            <person name="Otte J."/>
            <person name="Skaloud P."/>
            <person name="Haon M."/>
            <person name="Grisel S."/>
            <person name="Petersen M."/>
            <person name="Berrin J.G."/>
            <person name="Delaux P.M."/>
            <person name="Dal Grande F."/>
            <person name="Keller J."/>
        </authorList>
    </citation>
    <scope>NUCLEOTIDE SEQUENCE [LARGE SCALE GENOMIC DNA]</scope>
    <source>
        <strain evidence="8 9">SAG 216-7</strain>
    </source>
</reference>
<evidence type="ECO:0000256" key="2">
    <source>
        <dbReference type="ARBA" id="ARBA00022676"/>
    </source>
</evidence>
<comment type="caution">
    <text evidence="8">The sequence shown here is derived from an EMBL/GenBank/DDBJ whole genome shotgun (WGS) entry which is preliminary data.</text>
</comment>
<name>A0ABR2YMA7_9CHLO</name>
<feature type="signal peptide" evidence="7">
    <location>
        <begin position="1"/>
        <end position="33"/>
    </location>
</feature>
<evidence type="ECO:0000256" key="3">
    <source>
        <dbReference type="ARBA" id="ARBA00022679"/>
    </source>
</evidence>
<sequence length="476" mass="54620">MGQPSAEKPGISRPWPKITLTLLLLLLPLLASAYRVRGVSAEKDDAGQEVSGKSHHHGPFHSHGSVLQKMRAMQRLKAVEWEMRLEPLEDLLEAYKERHNACVNSKTLPGKYLVVRFEDKDAGIGNQLPSVVSGLLLALMMDRCLFVEFPFFNKFFDHELDFSWKHHAKRLLAHGHNATAPENVPDRIPFGYVTIADVWMFKNMTAYFEPHYGVEMWKDLDWSAALLVNNPHHKDFIDTYFPTRDIFAPLAAFILKIKPKYDKKIKDFKHKNFRLFNIGMQIRRRKCNGDENELLCELRPTIESYCTVARHIQLTHGIHDNDVRFFLAADEPETYTQVMNILGADRVIYTDNGIAPTSSEKGVINSADNPGTLESALQDMALMSQCNDLVMTVASSFGYVAAAWGGYAPVHMVYGRHKYSQNPYFWRAVSSEPCYWQAKNMMRELDARAVNQFRSNPVWMQYTQCHNDWNLEEEST</sequence>
<dbReference type="Gene3D" id="3.40.50.11350">
    <property type="match status" value="1"/>
</dbReference>
<dbReference type="InterPro" id="IPR004938">
    <property type="entry name" value="XG_FTase"/>
</dbReference>
<evidence type="ECO:0000256" key="4">
    <source>
        <dbReference type="ARBA" id="ARBA00023180"/>
    </source>
</evidence>
<keyword evidence="6" id="KW-0333">Golgi apparatus</keyword>
<dbReference type="Proteomes" id="UP001491310">
    <property type="component" value="Unassembled WGS sequence"/>
</dbReference>
<keyword evidence="3 6" id="KW-0808">Transferase</keyword>
<dbReference type="PANTHER" id="PTHR31889:SF2">
    <property type="entry name" value="FUCOSYLTRANSFERASE 3"/>
    <property type="match status" value="1"/>
</dbReference>
<evidence type="ECO:0000256" key="6">
    <source>
        <dbReference type="RuleBase" id="RU367004"/>
    </source>
</evidence>
<dbReference type="PANTHER" id="PTHR31889">
    <property type="entry name" value="FUCOSYLTRANSFERASE 2-RELATED"/>
    <property type="match status" value="1"/>
</dbReference>
<accession>A0ABR2YMA7</accession>
<evidence type="ECO:0000313" key="9">
    <source>
        <dbReference type="Proteomes" id="UP001491310"/>
    </source>
</evidence>
<keyword evidence="9" id="KW-1185">Reference proteome</keyword>
<evidence type="ECO:0000256" key="1">
    <source>
        <dbReference type="ARBA" id="ARBA00010481"/>
    </source>
</evidence>
<dbReference type="EC" id="2.4.1.-" evidence="6"/>
<dbReference type="EMBL" id="JALJOT010000008">
    <property type="protein sequence ID" value="KAK9908023.1"/>
    <property type="molecule type" value="Genomic_DNA"/>
</dbReference>
<gene>
    <name evidence="8" type="ORF">WJX75_001747</name>
</gene>
<feature type="chain" id="PRO_5047049332" description="Fucosyltransferase" evidence="7">
    <location>
        <begin position="34"/>
        <end position="476"/>
    </location>
</feature>
<dbReference type="Pfam" id="PF03254">
    <property type="entry name" value="XG_FTase"/>
    <property type="match status" value="1"/>
</dbReference>
<evidence type="ECO:0000256" key="7">
    <source>
        <dbReference type="SAM" id="SignalP"/>
    </source>
</evidence>
<keyword evidence="7" id="KW-0732">Signal</keyword>
<comment type="subcellular location">
    <subcellularLocation>
        <location evidence="6">Golgi apparatus</location>
        <location evidence="6">Golgi stack membrane</location>
        <topology evidence="6">Single-pass type II membrane protein</topology>
    </subcellularLocation>
</comment>
<evidence type="ECO:0000313" key="8">
    <source>
        <dbReference type="EMBL" id="KAK9908023.1"/>
    </source>
</evidence>
<comment type="similarity">
    <text evidence="1 6">Belongs to the glycosyltransferase 37 family.</text>
</comment>
<keyword evidence="4" id="KW-0325">Glycoprotein</keyword>
<proteinExistence type="inferred from homology"/>
<protein>
    <recommendedName>
        <fullName evidence="6">Fucosyltransferase</fullName>
        <ecNumber evidence="6">2.4.1.-</ecNumber>
    </recommendedName>
</protein>
<organism evidence="8 9">
    <name type="scientific">Coccomyxa subellipsoidea</name>
    <dbReference type="NCBI Taxonomy" id="248742"/>
    <lineage>
        <taxon>Eukaryota</taxon>
        <taxon>Viridiplantae</taxon>
        <taxon>Chlorophyta</taxon>
        <taxon>core chlorophytes</taxon>
        <taxon>Trebouxiophyceae</taxon>
        <taxon>Trebouxiophyceae incertae sedis</taxon>
        <taxon>Coccomyxaceae</taxon>
        <taxon>Coccomyxa</taxon>
    </lineage>
</organism>
<keyword evidence="5 6" id="KW-0961">Cell wall biogenesis/degradation</keyword>
<keyword evidence="2 6" id="KW-0328">Glycosyltransferase</keyword>
<comment type="function">
    <text evidence="6">May be involved in cell wall biosynthesis.</text>
</comment>
<evidence type="ECO:0000256" key="5">
    <source>
        <dbReference type="ARBA" id="ARBA00023316"/>
    </source>
</evidence>